<dbReference type="Pfam" id="PF23861">
    <property type="entry name" value="Ribophorin_II_2nd"/>
    <property type="match status" value="1"/>
</dbReference>
<feature type="transmembrane region" description="Helical" evidence="10">
    <location>
        <begin position="681"/>
        <end position="700"/>
    </location>
</feature>
<dbReference type="InterPro" id="IPR056790">
    <property type="entry name" value="Ribophorin_II_C"/>
</dbReference>
<evidence type="ECO:0000256" key="7">
    <source>
        <dbReference type="ARBA" id="ARBA00022824"/>
    </source>
</evidence>
<dbReference type="Pfam" id="PF05817">
    <property type="entry name" value="Ribophorin_II"/>
    <property type="match status" value="1"/>
</dbReference>
<keyword evidence="6 10" id="KW-0732">Signal</keyword>
<feature type="domain" description="Ribophorin II C-terminal" evidence="14">
    <location>
        <begin position="601"/>
        <end position="700"/>
    </location>
</feature>
<keyword evidence="5 10" id="KW-0812">Transmembrane</keyword>
<evidence type="ECO:0000256" key="9">
    <source>
        <dbReference type="ARBA" id="ARBA00023136"/>
    </source>
</evidence>
<evidence type="ECO:0000259" key="14">
    <source>
        <dbReference type="Pfam" id="PF25147"/>
    </source>
</evidence>
<evidence type="ECO:0000256" key="1">
    <source>
        <dbReference type="ARBA" id="ARBA00002791"/>
    </source>
</evidence>
<comment type="similarity">
    <text evidence="4 10">Belongs to the SWP1 family.</text>
</comment>
<feature type="chain" id="PRO_5045002923" description="Dolichyl-diphosphooligosaccharide--protein glycosyltransferase subunit 2" evidence="10">
    <location>
        <begin position="35"/>
        <end position="709"/>
    </location>
</feature>
<dbReference type="InterPro" id="IPR055373">
    <property type="entry name" value="Ribophorin_II_N"/>
</dbReference>
<evidence type="ECO:0000256" key="6">
    <source>
        <dbReference type="ARBA" id="ARBA00022729"/>
    </source>
</evidence>
<name>A0ABP1BC63_9BRYO</name>
<keyword evidence="7 10" id="KW-0256">Endoplasmic reticulum</keyword>
<feature type="domain" description="Ribophorin II second" evidence="13">
    <location>
        <begin position="335"/>
        <end position="437"/>
    </location>
</feature>
<evidence type="ECO:0000256" key="10">
    <source>
        <dbReference type="RuleBase" id="RU366029"/>
    </source>
</evidence>
<reference evidence="15" key="1">
    <citation type="submission" date="2024-03" db="EMBL/GenBank/DDBJ databases">
        <authorList>
            <consortium name="ELIXIR-Norway"/>
            <consortium name="Elixir Norway"/>
        </authorList>
    </citation>
    <scope>NUCLEOTIDE SEQUENCE</scope>
</reference>
<protein>
    <recommendedName>
        <fullName evidence="10">Dolichyl-diphosphooligosaccharide--protein glycosyltransferase subunit 2</fullName>
    </recommendedName>
    <alternativeName>
        <fullName evidence="10">Ribophorin-2</fullName>
    </alternativeName>
</protein>
<accession>A0ABP1BC63</accession>
<evidence type="ECO:0000259" key="11">
    <source>
        <dbReference type="Pfam" id="PF05817"/>
    </source>
</evidence>
<feature type="signal peptide" evidence="10">
    <location>
        <begin position="1"/>
        <end position="34"/>
    </location>
</feature>
<organism evidence="15 16">
    <name type="scientific">Sphagnum jensenii</name>
    <dbReference type="NCBI Taxonomy" id="128206"/>
    <lineage>
        <taxon>Eukaryota</taxon>
        <taxon>Viridiplantae</taxon>
        <taxon>Streptophyta</taxon>
        <taxon>Embryophyta</taxon>
        <taxon>Bryophyta</taxon>
        <taxon>Sphagnophytina</taxon>
        <taxon>Sphagnopsida</taxon>
        <taxon>Sphagnales</taxon>
        <taxon>Sphagnaceae</taxon>
        <taxon>Sphagnum</taxon>
    </lineage>
</organism>
<sequence>MASTASGASRLPLAWLRLLLLGWLFAVVSQTTCASNGLQPLSDADREAVAGYFTADADGFYGSLQETYHALRALEILEQSNVESQKICDSLVGLVQAPHDSVEDAFHVVRIAEVLQCPHGAEVAKVIVPSLQAAVEKAKSLLELHYSVATIAIIKGWSSKSASFNVALSGVFSSLKELAGPDGKWHYTKSSSESSAKAAGLYTFFSFPTTAIAYHFKNPSVRGLQIGHIKTAAIKLFDNLESHDQGVLYFQESKDDASSGGGGTLEATWAVLRGSAALAAVLPAKLKVKVEKVFGIAKFLLTPGLALNATEAFYQLDSLSVLEEYRPAVPVSVQTSSILSLSSNDNLEVAVTTVLGKPVSQVKVTLVSAHCIGADAPPVWSSQNLNYVENSGKYVFHFLSATTDLGKYKLSLEVCSVKSEGDSSYTSGGPVKSDITVISAIGISDVQLAVLDSNTGISDFSAVLEYGKDENITLSANHLQKLLLLLKLTSPSGSPFNPQQVFLKLVHESHVEHLYLVKSSAKGFQLTLDFLGLVEKLQYLSGTYNVVLIVGDMTMENSFVWTLASLDLDLPAAPEGKPLPPEAPLEITARVGSKPEIAHIFWQPEKRPPTLLSNIFLSLTLLPLIGFFIGLGYLGANIKLFPTTGLPGAAAVGFHGAVASILVLYFLFWLKLDLFTTLKSAWILGLGTLPPGHFILSYLADSSAKQKTA</sequence>
<feature type="domain" description="Ribophorin II third" evidence="12">
    <location>
        <begin position="445"/>
        <end position="568"/>
    </location>
</feature>
<proteinExistence type="inferred from homology"/>
<evidence type="ECO:0000313" key="16">
    <source>
        <dbReference type="Proteomes" id="UP001497522"/>
    </source>
</evidence>
<dbReference type="PANTHER" id="PTHR12640">
    <property type="entry name" value="RIBOPHORIN II"/>
    <property type="match status" value="1"/>
</dbReference>
<evidence type="ECO:0000259" key="13">
    <source>
        <dbReference type="Pfam" id="PF23861"/>
    </source>
</evidence>
<evidence type="ECO:0000259" key="12">
    <source>
        <dbReference type="Pfam" id="PF23860"/>
    </source>
</evidence>
<comment type="function">
    <text evidence="1 10">Subunit of the oligosaccharyl transferase (OST) complex that catalyzes the initial transfer of a defined glycan (Glc(3)Man(9)GlcNAc(2) in eukaryotes) from the lipid carrier dolichol-pyrophosphate to an asparagine residue within an Asn-X-Ser/Thr consensus motif in nascent polypeptide chains, the first step in protein N-glycosylation. N-glycosylation occurs cotranslationally and the complex associates with the Sec61 complex at the channel-forming translocon complex that mediates protein translocation across the endoplasmic reticulum (ER). All subunits are required for a maximal enzyme activity.</text>
</comment>
<evidence type="ECO:0000256" key="4">
    <source>
        <dbReference type="ARBA" id="ARBA00009038"/>
    </source>
</evidence>
<keyword evidence="9 10" id="KW-0472">Membrane</keyword>
<evidence type="ECO:0000256" key="8">
    <source>
        <dbReference type="ARBA" id="ARBA00022989"/>
    </source>
</evidence>
<dbReference type="InterPro" id="IPR055374">
    <property type="entry name" value="Ribophorin_II_3rd"/>
</dbReference>
<dbReference type="Proteomes" id="UP001497522">
    <property type="component" value="Chromosome 3"/>
</dbReference>
<comment type="subcellular location">
    <subcellularLocation>
        <location evidence="2 10">Endoplasmic reticulum membrane</location>
        <topology evidence="2 10">Multi-pass membrane protein</topology>
    </subcellularLocation>
</comment>
<evidence type="ECO:0000256" key="3">
    <source>
        <dbReference type="ARBA" id="ARBA00004922"/>
    </source>
</evidence>
<comment type="pathway">
    <text evidence="3 10">Protein modification; protein glycosylation.</text>
</comment>
<evidence type="ECO:0000313" key="15">
    <source>
        <dbReference type="EMBL" id="CAK9872858.1"/>
    </source>
</evidence>
<keyword evidence="16" id="KW-1185">Reference proteome</keyword>
<feature type="domain" description="Ribophorin II N-terminal" evidence="11">
    <location>
        <begin position="41"/>
        <end position="323"/>
    </location>
</feature>
<gene>
    <name evidence="15" type="ORF">CSSPJE1EN2_LOCUS15428</name>
</gene>
<dbReference type="InterPro" id="IPR055375">
    <property type="entry name" value="Ribophorin_II_2nd"/>
</dbReference>
<dbReference type="EMBL" id="OZ023704">
    <property type="protein sequence ID" value="CAK9872858.1"/>
    <property type="molecule type" value="Genomic_DNA"/>
</dbReference>
<dbReference type="PANTHER" id="PTHR12640:SF0">
    <property type="entry name" value="DOLICHYL-DIPHOSPHOOLIGOSACCHARIDE--PROTEIN GLYCOSYLTRANSFERASE SUBUNIT 2"/>
    <property type="match status" value="1"/>
</dbReference>
<evidence type="ECO:0000256" key="2">
    <source>
        <dbReference type="ARBA" id="ARBA00004477"/>
    </source>
</evidence>
<keyword evidence="8 10" id="KW-1133">Transmembrane helix</keyword>
<feature type="transmembrane region" description="Helical" evidence="10">
    <location>
        <begin position="615"/>
        <end position="636"/>
    </location>
</feature>
<dbReference type="Pfam" id="PF25147">
    <property type="entry name" value="Ribophorin_II_C"/>
    <property type="match status" value="1"/>
</dbReference>
<evidence type="ECO:0000256" key="5">
    <source>
        <dbReference type="ARBA" id="ARBA00022692"/>
    </source>
</evidence>
<comment type="subunit">
    <text evidence="10">Component of the oligosaccharyltransferase (OST) complex.</text>
</comment>
<dbReference type="Pfam" id="PF23860">
    <property type="entry name" value="Ribophorin_II_3rd"/>
    <property type="match status" value="1"/>
</dbReference>
<dbReference type="InterPro" id="IPR008814">
    <property type="entry name" value="Swp1"/>
</dbReference>
<feature type="transmembrane region" description="Helical" evidence="10">
    <location>
        <begin position="648"/>
        <end position="669"/>
    </location>
</feature>